<dbReference type="Proteomes" id="UP000595437">
    <property type="component" value="Chromosome 10"/>
</dbReference>
<reference evidence="2" key="1">
    <citation type="submission" date="2021-01" db="EMBL/GenBank/DDBJ databases">
        <title>Caligus Genome Assembly.</title>
        <authorList>
            <person name="Gallardo-Escarate C."/>
        </authorList>
    </citation>
    <scope>NUCLEOTIDE SEQUENCE [LARGE SCALE GENOMIC DNA]</scope>
</reference>
<accession>A0A7T8GZF5</accession>
<sequence>QRSLRKKFSKQSSFLKDLMTQSMDYGHGPCNLPLLDYSTLPRSSLHTQSELCIQ</sequence>
<keyword evidence="2" id="KW-1185">Reference proteome</keyword>
<evidence type="ECO:0000313" key="1">
    <source>
        <dbReference type="EMBL" id="QQP40639.1"/>
    </source>
</evidence>
<feature type="non-terminal residue" evidence="1">
    <location>
        <position position="1"/>
    </location>
</feature>
<proteinExistence type="predicted"/>
<gene>
    <name evidence="1" type="ORF">FKW44_014753</name>
</gene>
<name>A0A7T8GZF5_CALRO</name>
<protein>
    <submittedName>
        <fullName evidence="1">Uncharacterized protein</fullName>
    </submittedName>
</protein>
<evidence type="ECO:0000313" key="2">
    <source>
        <dbReference type="Proteomes" id="UP000595437"/>
    </source>
</evidence>
<organism evidence="1 2">
    <name type="scientific">Caligus rogercresseyi</name>
    <name type="common">Sea louse</name>
    <dbReference type="NCBI Taxonomy" id="217165"/>
    <lineage>
        <taxon>Eukaryota</taxon>
        <taxon>Metazoa</taxon>
        <taxon>Ecdysozoa</taxon>
        <taxon>Arthropoda</taxon>
        <taxon>Crustacea</taxon>
        <taxon>Multicrustacea</taxon>
        <taxon>Hexanauplia</taxon>
        <taxon>Copepoda</taxon>
        <taxon>Siphonostomatoida</taxon>
        <taxon>Caligidae</taxon>
        <taxon>Caligus</taxon>
    </lineage>
</organism>
<dbReference type="EMBL" id="CP045899">
    <property type="protein sequence ID" value="QQP40639.1"/>
    <property type="molecule type" value="Genomic_DNA"/>
</dbReference>
<dbReference type="AlphaFoldDB" id="A0A7T8GZF5"/>